<dbReference type="EMBL" id="CP093351">
    <property type="protein sequence ID" value="WOH14217.1"/>
    <property type="molecule type" value="Genomic_DNA"/>
</dbReference>
<dbReference type="Gramene" id="KZM81683">
    <property type="protein sequence ID" value="KZM81683"/>
    <property type="gene ID" value="DCAR_029296"/>
</dbReference>
<dbReference type="AlphaFoldDB" id="A0A175YDY4"/>
<name>A0A175YDY4_DAUCS</name>
<evidence type="ECO:0000313" key="1">
    <source>
        <dbReference type="EMBL" id="WOH14217.1"/>
    </source>
</evidence>
<sequence length="237" mass="25920">MANNMALHWAPPPPGAIKINVHGHTISSPLSNGNSLGIGAIYITSGAEISLLTTSAIPALTPLGNQLWAMYVPLRRAVVQEYDDLRLETDNYEAYMTIKHFHVGVSASIFDIADQVARFLSKLGMDHASKFTPSTCLLGVWRSFWIGTMGLHHPSYMDTFIPSNAPNPIDFNVSLSLTEQVDDLGLGQLDAPRVSRIELEPEELEDLMEGAVEDSFVGSLGPRRSLLAHEPPFPDLD</sequence>
<keyword evidence="2" id="KW-1185">Reference proteome</keyword>
<proteinExistence type="predicted"/>
<reference evidence="1" key="2">
    <citation type="submission" date="2022-03" db="EMBL/GenBank/DDBJ databases">
        <title>Draft title - Genomic analysis of global carrot germplasm unveils the trajectory of domestication and the origin of high carotenoid orange carrot.</title>
        <authorList>
            <person name="Iorizzo M."/>
            <person name="Ellison S."/>
            <person name="Senalik D."/>
            <person name="Macko-Podgorni A."/>
            <person name="Grzebelus D."/>
            <person name="Bostan H."/>
            <person name="Rolling W."/>
            <person name="Curaba J."/>
            <person name="Simon P."/>
        </authorList>
    </citation>
    <scope>NUCLEOTIDE SEQUENCE</scope>
    <source>
        <tissue evidence="1">Leaf</tissue>
    </source>
</reference>
<evidence type="ECO:0000313" key="2">
    <source>
        <dbReference type="Proteomes" id="UP000077755"/>
    </source>
</evidence>
<gene>
    <name evidence="1" type="ORF">DCAR_0933734</name>
</gene>
<organism evidence="1 2">
    <name type="scientific">Daucus carota subsp. sativus</name>
    <name type="common">Carrot</name>
    <dbReference type="NCBI Taxonomy" id="79200"/>
    <lineage>
        <taxon>Eukaryota</taxon>
        <taxon>Viridiplantae</taxon>
        <taxon>Streptophyta</taxon>
        <taxon>Embryophyta</taxon>
        <taxon>Tracheophyta</taxon>
        <taxon>Spermatophyta</taxon>
        <taxon>Magnoliopsida</taxon>
        <taxon>eudicotyledons</taxon>
        <taxon>Gunneridae</taxon>
        <taxon>Pentapetalae</taxon>
        <taxon>asterids</taxon>
        <taxon>campanulids</taxon>
        <taxon>Apiales</taxon>
        <taxon>Apiaceae</taxon>
        <taxon>Apioideae</taxon>
        <taxon>Scandiceae</taxon>
        <taxon>Daucinae</taxon>
        <taxon>Daucus</taxon>
        <taxon>Daucus sect. Daucus</taxon>
    </lineage>
</organism>
<reference evidence="1" key="1">
    <citation type="journal article" date="2016" name="Nat. Genet.">
        <title>A high-quality carrot genome assembly provides new insights into carotenoid accumulation and asterid genome evolution.</title>
        <authorList>
            <person name="Iorizzo M."/>
            <person name="Ellison S."/>
            <person name="Senalik D."/>
            <person name="Zeng P."/>
            <person name="Satapoomin P."/>
            <person name="Huang J."/>
            <person name="Bowman M."/>
            <person name="Iovene M."/>
            <person name="Sanseverino W."/>
            <person name="Cavagnaro P."/>
            <person name="Yildiz M."/>
            <person name="Macko-Podgorni A."/>
            <person name="Moranska E."/>
            <person name="Grzebelus E."/>
            <person name="Grzebelus D."/>
            <person name="Ashrafi H."/>
            <person name="Zheng Z."/>
            <person name="Cheng S."/>
            <person name="Spooner D."/>
            <person name="Van Deynze A."/>
            <person name="Simon P."/>
        </authorList>
    </citation>
    <scope>NUCLEOTIDE SEQUENCE</scope>
    <source>
        <tissue evidence="1">Leaf</tissue>
    </source>
</reference>
<protein>
    <submittedName>
        <fullName evidence="1">Uncharacterized protein</fullName>
    </submittedName>
</protein>
<dbReference type="Proteomes" id="UP000077755">
    <property type="component" value="Chromosome 9"/>
</dbReference>
<accession>A0A175YDY4</accession>